<keyword evidence="2" id="KW-0812">Transmembrane</keyword>
<dbReference type="GO" id="GO:0017177">
    <property type="term" value="C:glucosidase II complex"/>
    <property type="evidence" value="ECO:0007669"/>
    <property type="project" value="TreeGrafter"/>
</dbReference>
<proteinExistence type="predicted"/>
<name>A0A1Q9DKQ8_SYMMI</name>
<reference evidence="4 5" key="1">
    <citation type="submission" date="2016-02" db="EMBL/GenBank/DDBJ databases">
        <title>Genome analysis of coral dinoflagellate symbionts highlights evolutionary adaptations to a symbiotic lifestyle.</title>
        <authorList>
            <person name="Aranda M."/>
            <person name="Li Y."/>
            <person name="Liew Y.J."/>
            <person name="Baumgarten S."/>
            <person name="Simakov O."/>
            <person name="Wilson M."/>
            <person name="Piel J."/>
            <person name="Ashoor H."/>
            <person name="Bougouffa S."/>
            <person name="Bajic V.B."/>
            <person name="Ryu T."/>
            <person name="Ravasi T."/>
            <person name="Bayer T."/>
            <person name="Micklem G."/>
            <person name="Kim H."/>
            <person name="Bhak J."/>
            <person name="Lajeunesse T.C."/>
            <person name="Voolstra C.R."/>
        </authorList>
    </citation>
    <scope>NUCLEOTIDE SEQUENCE [LARGE SCALE GENOMIC DNA]</scope>
    <source>
        <strain evidence="4 5">CCMP2467</strain>
    </source>
</reference>
<dbReference type="AlphaFoldDB" id="A0A1Q9DKQ8"/>
<dbReference type="OrthoDB" id="449270at2759"/>
<feature type="domain" description="Glucosidase II beta subunit N-terminal" evidence="3">
    <location>
        <begin position="97"/>
        <end position="225"/>
    </location>
</feature>
<dbReference type="EMBL" id="LSRX01000492">
    <property type="protein sequence ID" value="OLP95752.1"/>
    <property type="molecule type" value="Genomic_DNA"/>
</dbReference>
<keyword evidence="5" id="KW-1185">Reference proteome</keyword>
<dbReference type="InterPro" id="IPR039794">
    <property type="entry name" value="Gtb1-like"/>
</dbReference>
<evidence type="ECO:0000256" key="1">
    <source>
        <dbReference type="SAM" id="MobiDB-lite"/>
    </source>
</evidence>
<evidence type="ECO:0000313" key="4">
    <source>
        <dbReference type="EMBL" id="OLP95752.1"/>
    </source>
</evidence>
<dbReference type="Proteomes" id="UP000186817">
    <property type="component" value="Unassembled WGS sequence"/>
</dbReference>
<evidence type="ECO:0000256" key="2">
    <source>
        <dbReference type="SAM" id="Phobius"/>
    </source>
</evidence>
<keyword evidence="2" id="KW-0472">Membrane</keyword>
<evidence type="ECO:0000259" key="3">
    <source>
        <dbReference type="Pfam" id="PF12999"/>
    </source>
</evidence>
<keyword evidence="2" id="KW-1133">Transmembrane helix</keyword>
<feature type="compositionally biased region" description="Basic and acidic residues" evidence="1">
    <location>
        <begin position="67"/>
        <end position="78"/>
    </location>
</feature>
<gene>
    <name evidence="4" type="primary">PSL4</name>
    <name evidence="4" type="ORF">AK812_SmicGene22102</name>
</gene>
<dbReference type="PANTHER" id="PTHR12630:SF1">
    <property type="entry name" value="GLUCOSIDASE 2 SUBUNIT BETA"/>
    <property type="match status" value="1"/>
</dbReference>
<sequence>MRRRPGLGSVFGCELRRVLCLVGTLVCFLWLVLFVLYAAVPEGDARPHALRGRRSPEIASAMSETLRGQEEKEERARQPESPAPLPEASSVQELAVPEKVRVRGLADALQERFAALRAQGRFECMTGDKSFASFSVVNDDYCDCADGSDEPGTSACSGIPQPVLSGFACTWSGGASPERLVRLGSVNDGICDCCNGQDEWSGVVSCQDRCSEEAAEAAREATRAEEGSRAREVYAQRAASLRSMSRFKGKDGVRRCPLLNRDRAMWWTLALLFAVPRVAEAGLKAAPIGATVKEFLASASFQKAASSGNITNLVRESLESLAPPRLTPREQAGLLHLLGQHQHLRFRGGGQRRLSGANVTNLTGESTTYQFHSFDKDKHEGTGFLGSDGVNASVSEVTVVHGSSGISFTIGPPIAGLFLIGGTLEIQQRDSHHLSGKIRAAFVNLRTTLTGTWESVNMDLNSELHIHLVEVGLKEDWTWKPEKPANSSAAVNVTTKNGN</sequence>
<protein>
    <submittedName>
        <fullName evidence="4">Glucosidase 2 subunit beta</fullName>
    </submittedName>
</protein>
<comment type="caution">
    <text evidence="4">The sequence shown here is derived from an EMBL/GenBank/DDBJ whole genome shotgun (WGS) entry which is preliminary data.</text>
</comment>
<organism evidence="4 5">
    <name type="scientific">Symbiodinium microadriaticum</name>
    <name type="common">Dinoflagellate</name>
    <name type="synonym">Zooxanthella microadriatica</name>
    <dbReference type="NCBI Taxonomy" id="2951"/>
    <lineage>
        <taxon>Eukaryota</taxon>
        <taxon>Sar</taxon>
        <taxon>Alveolata</taxon>
        <taxon>Dinophyceae</taxon>
        <taxon>Suessiales</taxon>
        <taxon>Symbiodiniaceae</taxon>
        <taxon>Symbiodinium</taxon>
    </lineage>
</organism>
<feature type="region of interest" description="Disordered" evidence="1">
    <location>
        <begin position="46"/>
        <end position="90"/>
    </location>
</feature>
<accession>A0A1Q9DKQ8</accession>
<evidence type="ECO:0000313" key="5">
    <source>
        <dbReference type="Proteomes" id="UP000186817"/>
    </source>
</evidence>
<dbReference type="GO" id="GO:0006491">
    <property type="term" value="P:N-glycan processing"/>
    <property type="evidence" value="ECO:0007669"/>
    <property type="project" value="TreeGrafter"/>
</dbReference>
<dbReference type="Pfam" id="PF12999">
    <property type="entry name" value="PRKCSH-like"/>
    <property type="match status" value="1"/>
</dbReference>
<dbReference type="PANTHER" id="PTHR12630">
    <property type="entry name" value="N-LINKED OLIGOSACCHARIDE PROCESSING"/>
    <property type="match status" value="1"/>
</dbReference>
<dbReference type="InterPro" id="IPR028146">
    <property type="entry name" value="PRKCSH_N"/>
</dbReference>
<feature type="transmembrane region" description="Helical" evidence="2">
    <location>
        <begin position="20"/>
        <end position="40"/>
    </location>
</feature>